<dbReference type="eggNOG" id="COG1670">
    <property type="taxonomic scope" value="Bacteria"/>
</dbReference>
<dbReference type="InterPro" id="IPR000182">
    <property type="entry name" value="GNAT_dom"/>
</dbReference>
<dbReference type="Pfam" id="PF13302">
    <property type="entry name" value="Acetyltransf_3"/>
    <property type="match status" value="1"/>
</dbReference>
<gene>
    <name evidence="2" type="ORF">BOO71_0006265</name>
</gene>
<dbReference type="SUPFAM" id="SSF55729">
    <property type="entry name" value="Acyl-CoA N-acyltransferases (Nat)"/>
    <property type="match status" value="1"/>
</dbReference>
<dbReference type="GO" id="GO:0016747">
    <property type="term" value="F:acyltransferase activity, transferring groups other than amino-acyl groups"/>
    <property type="evidence" value="ECO:0007669"/>
    <property type="project" value="InterPro"/>
</dbReference>
<evidence type="ECO:0000313" key="2">
    <source>
        <dbReference type="EMBL" id="OLV18390.1"/>
    </source>
</evidence>
<sequence length="193" mass="22157">MIDPMTSLPYAQTVTLRGRRPRDLPVLRRWLADPLAEWRKWDAPYFHAASTTATLQAYVERLERTPTRSDERVIDVDGECVGMVNRSQEEPAGGGWWDLGILIYDPAHWNQGIGTRALSLWVTATFNETDAHVLTFTTWGGNERMIHAAQRLGFREAARIREARMVDGQRHDSVRLDLLRREWTSLQESPQSS</sequence>
<accession>A0A1U7NZQ9</accession>
<dbReference type="PROSITE" id="PS51186">
    <property type="entry name" value="GNAT"/>
    <property type="match status" value="1"/>
</dbReference>
<dbReference type="Gene3D" id="3.40.630.30">
    <property type="match status" value="1"/>
</dbReference>
<keyword evidence="2" id="KW-0808">Transferase</keyword>
<dbReference type="AlphaFoldDB" id="A0A1U7NZQ9"/>
<proteinExistence type="predicted"/>
<organism evidence="2 3">
    <name type="scientific">Deinococcus marmoris</name>
    <dbReference type="NCBI Taxonomy" id="249408"/>
    <lineage>
        <taxon>Bacteria</taxon>
        <taxon>Thermotogati</taxon>
        <taxon>Deinococcota</taxon>
        <taxon>Deinococci</taxon>
        <taxon>Deinococcales</taxon>
        <taxon>Deinococcaceae</taxon>
        <taxon>Deinococcus</taxon>
    </lineage>
</organism>
<protein>
    <submittedName>
        <fullName evidence="2">Acetyltransferase</fullName>
    </submittedName>
</protein>
<dbReference type="PANTHER" id="PTHR43415">
    <property type="entry name" value="SPERMIDINE N(1)-ACETYLTRANSFERASE"/>
    <property type="match status" value="1"/>
</dbReference>
<name>A0A1U7NZQ9_9DEIO</name>
<dbReference type="EMBL" id="MSTI01000068">
    <property type="protein sequence ID" value="OLV18390.1"/>
    <property type="molecule type" value="Genomic_DNA"/>
</dbReference>
<dbReference type="PANTHER" id="PTHR43415:SF4">
    <property type="entry name" value="N-ACETYLTRANSFERASE DOMAIN-CONTAINING PROTEIN"/>
    <property type="match status" value="1"/>
</dbReference>
<feature type="domain" description="N-acetyltransferase" evidence="1">
    <location>
        <begin position="14"/>
        <end position="181"/>
    </location>
</feature>
<reference evidence="2 3" key="1">
    <citation type="submission" date="2017-01" db="EMBL/GenBank/DDBJ databases">
        <title>Genome Analysis of Deinococcus marmoris KOPRI26562.</title>
        <authorList>
            <person name="Kim J.H."/>
            <person name="Oh H.-M."/>
        </authorList>
    </citation>
    <scope>NUCLEOTIDE SEQUENCE [LARGE SCALE GENOMIC DNA]</scope>
    <source>
        <strain evidence="2 3">KOPRI26562</strain>
    </source>
</reference>
<keyword evidence="3" id="KW-1185">Reference proteome</keyword>
<evidence type="ECO:0000259" key="1">
    <source>
        <dbReference type="PROSITE" id="PS51186"/>
    </source>
</evidence>
<dbReference type="Proteomes" id="UP000186607">
    <property type="component" value="Unassembled WGS sequence"/>
</dbReference>
<dbReference type="CDD" id="cd04301">
    <property type="entry name" value="NAT_SF"/>
    <property type="match status" value="1"/>
</dbReference>
<dbReference type="STRING" id="249408.BOO71_0006265"/>
<comment type="caution">
    <text evidence="2">The sequence shown here is derived from an EMBL/GenBank/DDBJ whole genome shotgun (WGS) entry which is preliminary data.</text>
</comment>
<evidence type="ECO:0000313" key="3">
    <source>
        <dbReference type="Proteomes" id="UP000186607"/>
    </source>
</evidence>
<dbReference type="InterPro" id="IPR016181">
    <property type="entry name" value="Acyl_CoA_acyltransferase"/>
</dbReference>